<dbReference type="Proteomes" id="UP000270866">
    <property type="component" value="Chromosome 1"/>
</dbReference>
<gene>
    <name evidence="2" type="ORF">BFJ65_g890</name>
</gene>
<name>A0A3L6P728_FUSOX</name>
<reference evidence="2" key="1">
    <citation type="journal article" date="2018" name="Sci. Rep.">
        <title>Characterisation of pathogen-specific regions and novel effector candidates in Fusarium oxysporum f. sp. cepae.</title>
        <authorList>
            <person name="Armitage A.D."/>
            <person name="Taylor A."/>
            <person name="Sobczyk M.K."/>
            <person name="Baxter L."/>
            <person name="Greenfield B.P."/>
            <person name="Bates H.J."/>
            <person name="Wilson F."/>
            <person name="Jackson A.C."/>
            <person name="Ott S."/>
            <person name="Harrison R.J."/>
            <person name="Clarkson J.P."/>
        </authorList>
    </citation>
    <scope>NUCLEOTIDE SEQUENCE [LARGE SCALE GENOMIC DNA]</scope>
    <source>
        <strain evidence="2">FoC_Fus2</strain>
    </source>
</reference>
<dbReference type="EMBL" id="MRCU01000001">
    <property type="protein sequence ID" value="RKK28949.1"/>
    <property type="molecule type" value="Genomic_DNA"/>
</dbReference>
<comment type="caution">
    <text evidence="2">The sequence shown here is derived from an EMBL/GenBank/DDBJ whole genome shotgun (WGS) entry which is preliminary data.</text>
</comment>
<evidence type="ECO:0000256" key="1">
    <source>
        <dbReference type="SAM" id="MobiDB-lite"/>
    </source>
</evidence>
<feature type="region of interest" description="Disordered" evidence="1">
    <location>
        <begin position="113"/>
        <end position="135"/>
    </location>
</feature>
<proteinExistence type="predicted"/>
<protein>
    <submittedName>
        <fullName evidence="2">Uncharacterized protein</fullName>
    </submittedName>
</protein>
<sequence>MTPKHLRISLHFEFADDPKSYSYRLYILISNHKATTSRALPADTYNRTTVETIEPTMSFSPSAMQQDELAALLARNLSFNPIPEPAPAQQQEPKADHAEPIIYTSVHYTHSAHIAQAAQHQDVPRRASEPPQTQGPRVEAILQHHGVNPATLTPSQLQLFKVAEPSQQERLIELWNICPPGNGGDIPALAWSSTTVEHEEQLARLRYERLNQQQQVMSLDGTQVQAVDGRWVRNSEPEVEPYMTSGYEELMRREREREARDSQPRSTYGLYSHATDPVYMGPDYAREQQLLEMATQYGAYQGFRAPEVDTMDVM</sequence>
<accession>A0A3L6P728</accession>
<evidence type="ECO:0000313" key="2">
    <source>
        <dbReference type="EMBL" id="RKK28949.1"/>
    </source>
</evidence>
<organism evidence="2">
    <name type="scientific">Fusarium oxysporum f. sp. cepae</name>
    <dbReference type="NCBI Taxonomy" id="396571"/>
    <lineage>
        <taxon>Eukaryota</taxon>
        <taxon>Fungi</taxon>
        <taxon>Dikarya</taxon>
        <taxon>Ascomycota</taxon>
        <taxon>Pezizomycotina</taxon>
        <taxon>Sordariomycetes</taxon>
        <taxon>Hypocreomycetidae</taxon>
        <taxon>Hypocreales</taxon>
        <taxon>Nectriaceae</taxon>
        <taxon>Fusarium</taxon>
        <taxon>Fusarium oxysporum species complex</taxon>
    </lineage>
</organism>
<dbReference type="AlphaFoldDB" id="A0A3L6P728"/>